<dbReference type="PANTHER" id="PTHR33055:SF3">
    <property type="entry name" value="PUTATIVE TRANSPOSASE FOR IS117-RELATED"/>
    <property type="match status" value="1"/>
</dbReference>
<gene>
    <name evidence="2" type="ORF">GCM10009097_58710</name>
</gene>
<accession>A0ABN1D5F8</accession>
<evidence type="ECO:0000259" key="1">
    <source>
        <dbReference type="Pfam" id="PF02371"/>
    </source>
</evidence>
<name>A0ABN1D5F8_9BURK</name>
<evidence type="ECO:0000313" key="3">
    <source>
        <dbReference type="Proteomes" id="UP001501706"/>
    </source>
</evidence>
<dbReference type="InterPro" id="IPR003346">
    <property type="entry name" value="Transposase_20"/>
</dbReference>
<feature type="domain" description="Transposase IS116/IS110/IS902 C-terminal" evidence="1">
    <location>
        <begin position="29"/>
        <end position="107"/>
    </location>
</feature>
<comment type="caution">
    <text evidence="2">The sequence shown here is derived from an EMBL/GenBank/DDBJ whole genome shotgun (WGS) entry which is preliminary data.</text>
</comment>
<dbReference type="InterPro" id="IPR047650">
    <property type="entry name" value="Transpos_IS110"/>
</dbReference>
<dbReference type="PANTHER" id="PTHR33055">
    <property type="entry name" value="TRANSPOSASE FOR INSERTION SEQUENCE ELEMENT IS1111A"/>
    <property type="match status" value="1"/>
</dbReference>
<keyword evidence="3" id="KW-1185">Reference proteome</keyword>
<protein>
    <recommendedName>
        <fullName evidence="1">Transposase IS116/IS110/IS902 C-terminal domain-containing protein</fullName>
    </recommendedName>
</protein>
<proteinExistence type="predicted"/>
<dbReference type="Pfam" id="PF02371">
    <property type="entry name" value="Transposase_20"/>
    <property type="match status" value="1"/>
</dbReference>
<sequence length="156" mass="17010">MRRIGQLQADIVAIERRLSQQLRQSSACKAVAEIPGVGLMTATAVVSSMGSPTAFKDGREFAAWIGLVPRQTGTGGRVRQLGISKRGDAYLRTLLMHGARAIVRSDRATTWPWLAALLKRRPYSVAVAAVANKIARTIWAVLARGQEWRATSWQAA</sequence>
<reference evidence="2 3" key="1">
    <citation type="journal article" date="2019" name="Int. J. Syst. Evol. Microbiol.">
        <title>The Global Catalogue of Microorganisms (GCM) 10K type strain sequencing project: providing services to taxonomists for standard genome sequencing and annotation.</title>
        <authorList>
            <consortium name="The Broad Institute Genomics Platform"/>
            <consortium name="The Broad Institute Genome Sequencing Center for Infectious Disease"/>
            <person name="Wu L."/>
            <person name="Ma J."/>
        </authorList>
    </citation>
    <scope>NUCLEOTIDE SEQUENCE [LARGE SCALE GENOMIC DNA]</scope>
    <source>
        <strain evidence="2 3">JCM 14330</strain>
    </source>
</reference>
<dbReference type="Proteomes" id="UP001501706">
    <property type="component" value="Unassembled WGS sequence"/>
</dbReference>
<organism evidence="2 3">
    <name type="scientific">Pigmentiphaga daeguensis</name>
    <dbReference type="NCBI Taxonomy" id="414049"/>
    <lineage>
        <taxon>Bacteria</taxon>
        <taxon>Pseudomonadati</taxon>
        <taxon>Pseudomonadota</taxon>
        <taxon>Betaproteobacteria</taxon>
        <taxon>Burkholderiales</taxon>
        <taxon>Alcaligenaceae</taxon>
        <taxon>Pigmentiphaga</taxon>
    </lineage>
</organism>
<dbReference type="NCBIfam" id="NF033542">
    <property type="entry name" value="transpos_IS110"/>
    <property type="match status" value="1"/>
</dbReference>
<evidence type="ECO:0000313" key="2">
    <source>
        <dbReference type="EMBL" id="GAA0533759.1"/>
    </source>
</evidence>
<dbReference type="EMBL" id="BAAAEN010000046">
    <property type="protein sequence ID" value="GAA0533759.1"/>
    <property type="molecule type" value="Genomic_DNA"/>
</dbReference>